<feature type="domain" description="Carbohydrate kinase PfkB" evidence="1">
    <location>
        <begin position="47"/>
        <end position="294"/>
    </location>
</feature>
<reference evidence="2" key="1">
    <citation type="submission" date="2020-08" db="EMBL/GenBank/DDBJ databases">
        <title>Genome public.</title>
        <authorList>
            <person name="Liu C."/>
            <person name="Sun Q."/>
        </authorList>
    </citation>
    <scope>NUCLEOTIDE SEQUENCE</scope>
    <source>
        <strain evidence="2">BX8</strain>
    </source>
</reference>
<keyword evidence="2" id="KW-0808">Transferase</keyword>
<dbReference type="EMBL" id="JACONZ010000002">
    <property type="protein sequence ID" value="MBC5581401.1"/>
    <property type="molecule type" value="Genomic_DNA"/>
</dbReference>
<evidence type="ECO:0000313" key="3">
    <source>
        <dbReference type="Proteomes" id="UP000659630"/>
    </source>
</evidence>
<evidence type="ECO:0000313" key="2">
    <source>
        <dbReference type="EMBL" id="MBC5581401.1"/>
    </source>
</evidence>
<dbReference type="InterPro" id="IPR011611">
    <property type="entry name" value="PfkB_dom"/>
</dbReference>
<dbReference type="PANTHER" id="PTHR47098">
    <property type="entry name" value="PROTEIN MAK32"/>
    <property type="match status" value="1"/>
</dbReference>
<evidence type="ECO:0000259" key="1">
    <source>
        <dbReference type="Pfam" id="PF00294"/>
    </source>
</evidence>
<dbReference type="AlphaFoldDB" id="A0A923I6X1"/>
<dbReference type="Gene3D" id="3.40.1190.20">
    <property type="match status" value="1"/>
</dbReference>
<dbReference type="PANTHER" id="PTHR47098:SF2">
    <property type="entry name" value="PROTEIN MAK32"/>
    <property type="match status" value="1"/>
</dbReference>
<organism evidence="2 3">
    <name type="scientific">Anaerofilum hominis</name>
    <dbReference type="NCBI Taxonomy" id="2763016"/>
    <lineage>
        <taxon>Bacteria</taxon>
        <taxon>Bacillati</taxon>
        <taxon>Bacillota</taxon>
        <taxon>Clostridia</taxon>
        <taxon>Eubacteriales</taxon>
        <taxon>Oscillospiraceae</taxon>
        <taxon>Anaerofilum</taxon>
    </lineage>
</organism>
<sequence length="322" mass="36264">MAVEYLACGNIMSDRIERQDGSFSEWNMGGPAFFALSGMRLWTKDCKLVCRTGEDYASTYGRWMDANGVPRDSVQVEAENVTRFTLKYNPDGSFSPTPHFSMEHLGYLKTHPEEIDLACEGQAVKGIYMAHNLDPVIWQKLGAVKEKYGFKIMWEIEYASQIRRMLRLTRQQILDRARRVMEVADLWSINHNEAADLFQLPREDDESIINELQKLPVEFTFYRVGSRGSYAVTPTNAYFCEAVDPFGPSVDPTGCGNCSTGTAMYAYVSGEHPAMAAVMANISSGFNAAQKGPYPLYTEEDMQLARRLAKERFDSLGLAVSR</sequence>
<dbReference type="InterPro" id="IPR029056">
    <property type="entry name" value="Ribokinase-like"/>
</dbReference>
<keyword evidence="3" id="KW-1185">Reference proteome</keyword>
<dbReference type="Pfam" id="PF00294">
    <property type="entry name" value="PfkB"/>
    <property type="match status" value="1"/>
</dbReference>
<dbReference type="Proteomes" id="UP000659630">
    <property type="component" value="Unassembled WGS sequence"/>
</dbReference>
<protein>
    <submittedName>
        <fullName evidence="2">Carbohydrate kinase family protein</fullName>
    </submittedName>
</protein>
<dbReference type="RefSeq" id="WP_186887755.1">
    <property type="nucleotide sequence ID" value="NZ_JACONZ010000002.1"/>
</dbReference>
<dbReference type="SUPFAM" id="SSF53613">
    <property type="entry name" value="Ribokinase-like"/>
    <property type="match status" value="1"/>
</dbReference>
<name>A0A923I6X1_9FIRM</name>
<comment type="caution">
    <text evidence="2">The sequence shown here is derived from an EMBL/GenBank/DDBJ whole genome shotgun (WGS) entry which is preliminary data.</text>
</comment>
<gene>
    <name evidence="2" type="ORF">H8S23_07745</name>
</gene>
<proteinExistence type="predicted"/>
<dbReference type="GO" id="GO:0016301">
    <property type="term" value="F:kinase activity"/>
    <property type="evidence" value="ECO:0007669"/>
    <property type="project" value="UniProtKB-KW"/>
</dbReference>
<keyword evidence="2" id="KW-0418">Kinase</keyword>
<accession>A0A923I6X1</accession>